<dbReference type="InterPro" id="IPR027417">
    <property type="entry name" value="P-loop_NTPase"/>
</dbReference>
<gene>
    <name evidence="7" type="ORF">SLS63_012897</name>
</gene>
<dbReference type="Pfam" id="PF17862">
    <property type="entry name" value="AAA_lid_3"/>
    <property type="match status" value="1"/>
</dbReference>
<feature type="compositionally biased region" description="Basic and acidic residues" evidence="5">
    <location>
        <begin position="198"/>
        <end position="213"/>
    </location>
</feature>
<feature type="region of interest" description="Disordered" evidence="5">
    <location>
        <begin position="513"/>
        <end position="539"/>
    </location>
</feature>
<feature type="compositionally biased region" description="Low complexity" evidence="5">
    <location>
        <begin position="926"/>
        <end position="940"/>
    </location>
</feature>
<dbReference type="InterPro" id="IPR051701">
    <property type="entry name" value="Mito_OM_Translocase_MSP1"/>
</dbReference>
<feature type="region of interest" description="Disordered" evidence="5">
    <location>
        <begin position="1"/>
        <end position="21"/>
    </location>
</feature>
<protein>
    <recommendedName>
        <fullName evidence="6">AAA+ ATPase domain-containing protein</fullName>
    </recommendedName>
</protein>
<feature type="compositionally biased region" description="Basic and acidic residues" evidence="5">
    <location>
        <begin position="70"/>
        <end position="102"/>
    </location>
</feature>
<dbReference type="PANTHER" id="PTHR45644">
    <property type="entry name" value="AAA ATPASE, PUTATIVE (AFU_ORTHOLOGUE AFUA_2G12920)-RELATED-RELATED"/>
    <property type="match status" value="1"/>
</dbReference>
<dbReference type="InterPro" id="IPR003593">
    <property type="entry name" value="AAA+_ATPase"/>
</dbReference>
<evidence type="ECO:0000313" key="7">
    <source>
        <dbReference type="EMBL" id="KAK7710623.1"/>
    </source>
</evidence>
<proteinExistence type="predicted"/>
<dbReference type="InterPro" id="IPR041569">
    <property type="entry name" value="AAA_lid_3"/>
</dbReference>
<dbReference type="SUPFAM" id="SSF52540">
    <property type="entry name" value="P-loop containing nucleoside triphosphate hydrolases"/>
    <property type="match status" value="1"/>
</dbReference>
<dbReference type="EMBL" id="JAKNSF020000155">
    <property type="protein sequence ID" value="KAK7710623.1"/>
    <property type="molecule type" value="Genomic_DNA"/>
</dbReference>
<sequence length="1077" mass="119304">MSQSKQDGLSKEPSSRYHLPDWFLERNVKTSADLEGSVPICQCKACENYKKLYEDEETEVETPASESTSEDPKAEDHKAEDPKAEDPKPEEDSHTSSEKHDHDCEDAISYAKFSELRDMVATNMLWRHMRPQDSSVLFRRCTVPDCSTCLMEPVHMGDIVSQVAKSLGMGMLSLSFEDLEELGSDFHVQDKGNAVTRVEQKTTEKESPEETKKTSSTTETSTTETSTEEGKTTEASSDKNTENNTKGKSDEATTPKEPIKDEWKPNWSDPTTFTDHFFAARSKKWVDESNFSYSAWRDRTKESYAAILDGASVKIGQKSRPQDEPQAENSVASTSRGLLIHFIDCDDSWASMDYRFKRRILVRLGELVQEKREKGQDVVLVLSSRTLEPGEKLCNKAGVATVSSVTLSIVNPSEKNSKDRDFRWKGAIYTRRLRRIMETGIAQSATARPDIKWLQSATGDEIARYGQKDWSFNEIQSAAGQILAKTWIKPRPVITSKHVDSVLRRLGMLASSKSAEKNDEKEKSGETETKSDEVVEETEQDPLENIALDGYEEKFRECVIKSKDLKVSWDDVILDQDTKEVIQNLVPSSKLEVEASSEFLLSQLRIRGCLLYGPPGTGKTQLCRAIASSSGSRMLSIDNATTQSMWVGESEKAIHAAFSLAAKLHPCVLFIDEADALFYRRTSNNTSWERSATTQFLVEMEGLAQNPNAPLVVVATNRPWDLDEAFLRRLPQKFCIGLPDRDSRAAILRLFLKDGDLDPAVDVDGIADATKGFSGSDLRSLCAESALVWKIEQVKLDALCGAVSPAFGTARRGPKRLRLDVDHFAAAFEKMQPNKARDTADELERFERRYNPTQGGLGRGSGGKRYVFNDASGRNEALSVRELISRPAPPEGELSANMQLVVWRSAEEVLFPGKAGTKASEAPSLSVVTTSTKEQSSEETPAASAEDERSKDLENDSTEPKAQSVDVAPCSEFDTEKAHSAPDHQDLRIPDTPSTACESIDDREEPESTGLDDQDLCTPDTPSTACEVASGREGDETTGQDLSRSGLLGPELPKMKTGADVDLVPLLVTLAAVFWYS</sequence>
<evidence type="ECO:0000313" key="8">
    <source>
        <dbReference type="Proteomes" id="UP001430848"/>
    </source>
</evidence>
<dbReference type="InterPro" id="IPR003959">
    <property type="entry name" value="ATPase_AAA_core"/>
</dbReference>
<dbReference type="Gene3D" id="3.40.50.300">
    <property type="entry name" value="P-loop containing nucleotide triphosphate hydrolases"/>
    <property type="match status" value="1"/>
</dbReference>
<keyword evidence="8" id="KW-1185">Reference proteome</keyword>
<feature type="domain" description="AAA+ ATPase" evidence="6">
    <location>
        <begin position="605"/>
        <end position="740"/>
    </location>
</feature>
<feature type="compositionally biased region" description="Basic and acidic residues" evidence="5">
    <location>
        <begin position="8"/>
        <end position="21"/>
    </location>
</feature>
<feature type="region of interest" description="Disordered" evidence="5">
    <location>
        <begin position="55"/>
        <end position="102"/>
    </location>
</feature>
<name>A0ABR1NQ34_DIAER</name>
<reference evidence="7 8" key="1">
    <citation type="submission" date="2024-02" db="EMBL/GenBank/DDBJ databases">
        <title>De novo assembly and annotation of 12 fungi associated with fruit tree decline syndrome in Ontario, Canada.</title>
        <authorList>
            <person name="Sulman M."/>
            <person name="Ellouze W."/>
            <person name="Ilyukhin E."/>
        </authorList>
    </citation>
    <scope>NUCLEOTIDE SEQUENCE [LARGE SCALE GENOMIC DNA]</scope>
    <source>
        <strain evidence="7 8">M169</strain>
    </source>
</reference>
<comment type="caution">
    <text evidence="7">The sequence shown here is derived from an EMBL/GenBank/DDBJ whole genome shotgun (WGS) entry which is preliminary data.</text>
</comment>
<keyword evidence="3" id="KW-0496">Mitochondrion</keyword>
<keyword evidence="4" id="KW-0067">ATP-binding</keyword>
<evidence type="ECO:0000256" key="1">
    <source>
        <dbReference type="ARBA" id="ARBA00004572"/>
    </source>
</evidence>
<evidence type="ECO:0000259" key="6">
    <source>
        <dbReference type="SMART" id="SM00382"/>
    </source>
</evidence>
<feature type="compositionally biased region" description="Low complexity" evidence="5">
    <location>
        <begin position="214"/>
        <end position="225"/>
    </location>
</feature>
<organism evidence="7 8">
    <name type="scientific">Diaporthe eres</name>
    <name type="common">Phomopsis oblonga</name>
    <dbReference type="NCBI Taxonomy" id="83184"/>
    <lineage>
        <taxon>Eukaryota</taxon>
        <taxon>Fungi</taxon>
        <taxon>Dikarya</taxon>
        <taxon>Ascomycota</taxon>
        <taxon>Pezizomycotina</taxon>
        <taxon>Sordariomycetes</taxon>
        <taxon>Sordariomycetidae</taxon>
        <taxon>Diaporthales</taxon>
        <taxon>Diaporthaceae</taxon>
        <taxon>Diaporthe</taxon>
        <taxon>Diaporthe eres species complex</taxon>
    </lineage>
</organism>
<feature type="region of interest" description="Disordered" evidence="5">
    <location>
        <begin position="914"/>
        <end position="1055"/>
    </location>
</feature>
<feature type="compositionally biased region" description="Basic and acidic residues" evidence="5">
    <location>
        <begin position="974"/>
        <end position="989"/>
    </location>
</feature>
<feature type="region of interest" description="Disordered" evidence="5">
    <location>
        <begin position="190"/>
        <end position="267"/>
    </location>
</feature>
<comment type="subcellular location">
    <subcellularLocation>
        <location evidence="1">Mitochondrion outer membrane</location>
        <topology evidence="1">Single-pass membrane protein</topology>
    </subcellularLocation>
</comment>
<feature type="compositionally biased region" description="Acidic residues" evidence="5">
    <location>
        <begin position="999"/>
        <end position="1015"/>
    </location>
</feature>
<dbReference type="Pfam" id="PF00004">
    <property type="entry name" value="AAA"/>
    <property type="match status" value="1"/>
</dbReference>
<evidence type="ECO:0000256" key="3">
    <source>
        <dbReference type="ARBA" id="ARBA00022787"/>
    </source>
</evidence>
<dbReference type="PANTHER" id="PTHR45644:SF56">
    <property type="entry name" value="AAA ATPASE, PUTATIVE (AFU_ORTHOLOGUE AFUA_2G12920)-RELATED"/>
    <property type="match status" value="1"/>
</dbReference>
<keyword evidence="3" id="KW-1000">Mitochondrion outer membrane</keyword>
<feature type="compositionally biased region" description="Basic and acidic residues" evidence="5">
    <location>
        <begin position="514"/>
        <end position="533"/>
    </location>
</feature>
<dbReference type="Gene3D" id="1.10.8.60">
    <property type="match status" value="1"/>
</dbReference>
<evidence type="ECO:0000256" key="4">
    <source>
        <dbReference type="ARBA" id="ARBA00022840"/>
    </source>
</evidence>
<accession>A0ABR1NQ34</accession>
<evidence type="ECO:0000256" key="5">
    <source>
        <dbReference type="SAM" id="MobiDB-lite"/>
    </source>
</evidence>
<evidence type="ECO:0000256" key="2">
    <source>
        <dbReference type="ARBA" id="ARBA00022741"/>
    </source>
</evidence>
<keyword evidence="2" id="KW-0547">Nucleotide-binding</keyword>
<keyword evidence="3" id="KW-0472">Membrane</keyword>
<dbReference type="Proteomes" id="UP001430848">
    <property type="component" value="Unassembled WGS sequence"/>
</dbReference>
<feature type="compositionally biased region" description="Basic and acidic residues" evidence="5">
    <location>
        <begin position="228"/>
        <end position="264"/>
    </location>
</feature>
<dbReference type="SMART" id="SM00382">
    <property type="entry name" value="AAA"/>
    <property type="match status" value="1"/>
</dbReference>